<feature type="domain" description="Amidohydrolase 3" evidence="1">
    <location>
        <begin position="182"/>
        <end position="396"/>
    </location>
</feature>
<dbReference type="RefSeq" id="WP_091522293.1">
    <property type="nucleotide sequence ID" value="NZ_LT629772.1"/>
</dbReference>
<dbReference type="GO" id="GO:0016814">
    <property type="term" value="F:hydrolase activity, acting on carbon-nitrogen (but not peptide) bonds, in cyclic amidines"/>
    <property type="evidence" value="ECO:0007669"/>
    <property type="project" value="TreeGrafter"/>
</dbReference>
<dbReference type="InterPro" id="IPR032466">
    <property type="entry name" value="Metal_Hydrolase"/>
</dbReference>
<organism evidence="2 3">
    <name type="scientific">Microlunatus soli</name>
    <dbReference type="NCBI Taxonomy" id="630515"/>
    <lineage>
        <taxon>Bacteria</taxon>
        <taxon>Bacillati</taxon>
        <taxon>Actinomycetota</taxon>
        <taxon>Actinomycetes</taxon>
        <taxon>Propionibacteriales</taxon>
        <taxon>Propionibacteriaceae</taxon>
        <taxon>Microlunatus</taxon>
    </lineage>
</organism>
<dbReference type="SUPFAM" id="SSF51338">
    <property type="entry name" value="Composite domain of metallo-dependent hydrolases"/>
    <property type="match status" value="1"/>
</dbReference>
<name>A0A1H1R5P4_9ACTN</name>
<dbReference type="SUPFAM" id="SSF51556">
    <property type="entry name" value="Metallo-dependent hydrolases"/>
    <property type="match status" value="1"/>
</dbReference>
<dbReference type="EMBL" id="LT629772">
    <property type="protein sequence ID" value="SDS30259.1"/>
    <property type="molecule type" value="Genomic_DNA"/>
</dbReference>
<dbReference type="InterPro" id="IPR013108">
    <property type="entry name" value="Amidohydro_3"/>
</dbReference>
<dbReference type="Pfam" id="PF07969">
    <property type="entry name" value="Amidohydro_3"/>
    <property type="match status" value="1"/>
</dbReference>
<dbReference type="AlphaFoldDB" id="A0A1H1R5P4"/>
<dbReference type="STRING" id="630515.SAMN04489812_1494"/>
<evidence type="ECO:0000313" key="3">
    <source>
        <dbReference type="Proteomes" id="UP000199103"/>
    </source>
</evidence>
<protein>
    <submittedName>
        <fullName evidence="2">Cytosine deaminase</fullName>
    </submittedName>
</protein>
<sequence>MTIEQTQPAAENTPRWIEGVLIETKIIDTDDGARTLTEPAAIKIENGTFTEIRFGASAPSDAHTRMDADGMLMLPSLRDTHVHLDKTFYGGPWRAPIPGRHWLAEEERLLPEMSENIPIRSNAILDLLISNGTTEVVAHCNVDHVIGTRNVERLLQVVRSRDDVDTAVVAYPQHGLQGGKIKPLLADALRAGASVIGGLDPGSRERDVDRTLDTIFDLAVEYDVGVDLHLHDPGTLGLFELDRVIDYTLQAGRQGRVSLSNANALANADAPTVRAMAERLAENRIGIGTTIGVGGSVIPISALSAAGVEVSLGSDSITDILTPFGQGDILEQVWMLAQRFGWSDERRLAQALLYGAGEPARWSADGRRAWPAVGDAADFLLVRASCTAEAVARRADRCHVFHRGRQVCGPTTETR</sequence>
<dbReference type="OrthoDB" id="3189065at2"/>
<accession>A0A1H1R5P4</accession>
<dbReference type="Gene3D" id="3.20.20.140">
    <property type="entry name" value="Metal-dependent hydrolases"/>
    <property type="match status" value="1"/>
</dbReference>
<reference evidence="2 3" key="1">
    <citation type="submission" date="2016-10" db="EMBL/GenBank/DDBJ databases">
        <authorList>
            <person name="de Groot N.N."/>
        </authorList>
    </citation>
    <scope>NUCLEOTIDE SEQUENCE [LARGE SCALE GENOMIC DNA]</scope>
    <source>
        <strain evidence="2 3">DSM 21800</strain>
    </source>
</reference>
<evidence type="ECO:0000259" key="1">
    <source>
        <dbReference type="Pfam" id="PF07969"/>
    </source>
</evidence>
<dbReference type="InterPro" id="IPR052349">
    <property type="entry name" value="Metallo-hydrolase_Enzymes"/>
</dbReference>
<dbReference type="InterPro" id="IPR011059">
    <property type="entry name" value="Metal-dep_hydrolase_composite"/>
</dbReference>
<dbReference type="PANTHER" id="PTHR32027:SF9">
    <property type="entry name" value="BLL3847 PROTEIN"/>
    <property type="match status" value="1"/>
</dbReference>
<dbReference type="PANTHER" id="PTHR32027">
    <property type="entry name" value="CYTOSINE DEAMINASE"/>
    <property type="match status" value="1"/>
</dbReference>
<dbReference type="Gene3D" id="2.30.40.10">
    <property type="entry name" value="Urease, subunit C, domain 1"/>
    <property type="match status" value="1"/>
</dbReference>
<dbReference type="Proteomes" id="UP000199103">
    <property type="component" value="Chromosome I"/>
</dbReference>
<gene>
    <name evidence="2" type="ORF">SAMN04489812_1494</name>
</gene>
<evidence type="ECO:0000313" key="2">
    <source>
        <dbReference type="EMBL" id="SDS30259.1"/>
    </source>
</evidence>
<proteinExistence type="predicted"/>
<keyword evidence="3" id="KW-1185">Reference proteome</keyword>